<evidence type="ECO:0000256" key="1">
    <source>
        <dbReference type="SAM" id="MobiDB-lite"/>
    </source>
</evidence>
<dbReference type="Proteomes" id="UP000237271">
    <property type="component" value="Unassembled WGS sequence"/>
</dbReference>
<proteinExistence type="predicted"/>
<accession>A0A2P4X837</accession>
<sequence length="168" mass="18504">MEWLASDKAAHSLFSSPVLVQMLVSVIFSRHLDSTPWTKYVPEVYYQMADEVVDRHLLAGTKPAAWGDLDGHVNYPESDVESSVDNPKEDPDYKDSGVVDSESEDEDDDSGNDATGDSDSGGDKSKSKKSGIGKPGVKKSGNKKFKNKKSKNKKSDDHSLPSEFHQRK</sequence>
<organism evidence="2 3">
    <name type="scientific">Phytophthora palmivora</name>
    <dbReference type="NCBI Taxonomy" id="4796"/>
    <lineage>
        <taxon>Eukaryota</taxon>
        <taxon>Sar</taxon>
        <taxon>Stramenopiles</taxon>
        <taxon>Oomycota</taxon>
        <taxon>Peronosporomycetes</taxon>
        <taxon>Peronosporales</taxon>
        <taxon>Peronosporaceae</taxon>
        <taxon>Phytophthora</taxon>
    </lineage>
</organism>
<keyword evidence="3" id="KW-1185">Reference proteome</keyword>
<name>A0A2P4X837_9STRA</name>
<reference evidence="2 3" key="1">
    <citation type="journal article" date="2017" name="Genome Biol. Evol.">
        <title>Phytophthora megakarya and P. palmivora, closely related causal agents of cacao black pod rot, underwent increases in genome sizes and gene numbers by different mechanisms.</title>
        <authorList>
            <person name="Ali S.S."/>
            <person name="Shao J."/>
            <person name="Lary D.J."/>
            <person name="Kronmiller B."/>
            <person name="Shen D."/>
            <person name="Strem M.D."/>
            <person name="Amoako-Attah I."/>
            <person name="Akrofi A.Y."/>
            <person name="Begoude B.A."/>
            <person name="Ten Hoopen G.M."/>
            <person name="Coulibaly K."/>
            <person name="Kebe B.I."/>
            <person name="Melnick R.L."/>
            <person name="Guiltinan M.J."/>
            <person name="Tyler B.M."/>
            <person name="Meinhardt L.W."/>
            <person name="Bailey B.A."/>
        </authorList>
    </citation>
    <scope>NUCLEOTIDE SEQUENCE [LARGE SCALE GENOMIC DNA]</scope>
    <source>
        <strain evidence="3">sbr112.9</strain>
    </source>
</reference>
<protein>
    <submittedName>
        <fullName evidence="2">Uncharacterized protein</fullName>
    </submittedName>
</protein>
<gene>
    <name evidence="2" type="ORF">PHPALM_29244</name>
</gene>
<evidence type="ECO:0000313" key="2">
    <source>
        <dbReference type="EMBL" id="POM61705.1"/>
    </source>
</evidence>
<feature type="compositionally biased region" description="Basic and acidic residues" evidence="1">
    <location>
        <begin position="86"/>
        <end position="97"/>
    </location>
</feature>
<feature type="compositionally biased region" description="Acidic residues" evidence="1">
    <location>
        <begin position="101"/>
        <end position="111"/>
    </location>
</feature>
<feature type="compositionally biased region" description="Basic residues" evidence="1">
    <location>
        <begin position="126"/>
        <end position="152"/>
    </location>
</feature>
<feature type="region of interest" description="Disordered" evidence="1">
    <location>
        <begin position="65"/>
        <end position="168"/>
    </location>
</feature>
<dbReference type="AlphaFoldDB" id="A0A2P4X837"/>
<dbReference type="OrthoDB" id="10676858at2759"/>
<evidence type="ECO:0000313" key="3">
    <source>
        <dbReference type="Proteomes" id="UP000237271"/>
    </source>
</evidence>
<comment type="caution">
    <text evidence="2">The sequence shown here is derived from an EMBL/GenBank/DDBJ whole genome shotgun (WGS) entry which is preliminary data.</text>
</comment>
<dbReference type="EMBL" id="NCKW01015831">
    <property type="protein sequence ID" value="POM61705.1"/>
    <property type="molecule type" value="Genomic_DNA"/>
</dbReference>